<dbReference type="Proteomes" id="UP001356428">
    <property type="component" value="Chromosome"/>
</dbReference>
<dbReference type="SUPFAM" id="SSF53756">
    <property type="entry name" value="UDP-Glycosyltransferase/glycogen phosphorylase"/>
    <property type="match status" value="1"/>
</dbReference>
<name>A0ABZ1F6W5_9ACTN</name>
<dbReference type="Gene3D" id="3.40.50.12580">
    <property type="match status" value="1"/>
</dbReference>
<reference evidence="8 9" key="1">
    <citation type="submission" date="2022-10" db="EMBL/GenBank/DDBJ databases">
        <title>The complete genomes of actinobacterial strains from the NBC collection.</title>
        <authorList>
            <person name="Joergensen T.S."/>
            <person name="Alvarez Arevalo M."/>
            <person name="Sterndorff E.B."/>
            <person name="Faurdal D."/>
            <person name="Vuksanovic O."/>
            <person name="Mourched A.-S."/>
            <person name="Charusanti P."/>
            <person name="Shaw S."/>
            <person name="Blin K."/>
            <person name="Weber T."/>
        </authorList>
    </citation>
    <scope>NUCLEOTIDE SEQUENCE [LARGE SCALE GENOMIC DNA]</scope>
    <source>
        <strain evidence="8 9">NBC 01792</strain>
    </source>
</reference>
<comment type="similarity">
    <text evidence="2">Belongs to the CDP-glycerol glycerophosphotransferase family.</text>
</comment>
<dbReference type="RefSeq" id="WP_326701917.1">
    <property type="nucleotide sequence ID" value="NZ_CP109083.1"/>
</dbReference>
<evidence type="ECO:0000313" key="9">
    <source>
        <dbReference type="Proteomes" id="UP001356428"/>
    </source>
</evidence>
<evidence type="ECO:0000256" key="5">
    <source>
        <dbReference type="ARBA" id="ARBA00022944"/>
    </source>
</evidence>
<dbReference type="EMBL" id="CP109083">
    <property type="protein sequence ID" value="WSB05757.1"/>
    <property type="molecule type" value="Genomic_DNA"/>
</dbReference>
<evidence type="ECO:0000313" key="7">
    <source>
        <dbReference type="EMBL" id="WSB05757.1"/>
    </source>
</evidence>
<dbReference type="InterPro" id="IPR007554">
    <property type="entry name" value="Glycerophosphate_synth"/>
</dbReference>
<dbReference type="PANTHER" id="PTHR37316">
    <property type="entry name" value="TEICHOIC ACID GLYCEROL-PHOSPHATE PRIMASE"/>
    <property type="match status" value="1"/>
</dbReference>
<sequence length="939" mass="104220">MAQSLAGLASARVRRILRFFPESSQAEREELRATARKLLDTHGEKVLTGLRPAERVMWYLASEGRAEDLVEVVRGQRRDPGGFLVTGARRPRLVLPGLRGLALPERITALERRDLPVTAQLTSVEWRGGDLVWGGYAFVANLPRPSGRIGRFAVLKHGKTGRLIKLRLRRTRNEQATVASGQALHCYDQTGFEVVVSARRLRELAGRGGGQWFLHIGIPGPGGIHTSRVRQRDAGTAGHNQVRHLADGSRLVVGFTKDAVSITVQQPPAEVESCTVVDGELLLVARARSGAEVPAAVNITQGDTGLDSPLTPLSGPSGSADAFRRYRAVFSLDRLTANDPSGIRTRPFTVTLKEAGGQDREALLAEGFTTGRHGLAPGRELAVHRDERGRLMLATRPVRPIVDTMTVTAAGELVIEGTYPGEEAAGKKVILRHGVRLEEKEVPVELADGRFTVRVEPEAAPQVDGPALPLCPGRWYLFFRDADAWDKSGDIPVTLRPEQVGELPLHFSGPQRAGWQQGAGGQPRAFTVDRREFDRIFIEPERLLGPDEHGAYRQRILREEYFQEQRKLPLRDAVLYLSLGGKQFSDSPRFVYEELVRRGVEVEHIWTQDAGLPEMPAQARVAAWGSRAWYEALARSRYVVVNTVIGDWFVTRPGQRAVQTWHGTPLKKIGADLLGSPKSSPAYIASLPHSYRQFDFVVSPNAYTTEIMSRAYCIEGGMFESGYPRNDVFYAPDRAERAARVRERLGLPEGKKVVLYAPTWREDQRHASKLYKLDLQIDLAAAQAELGGDHVLLFRKHPKVHGSVPGAGRGFVWDVTRYPDIADLYLVADVLITDYSSALFDFAHSDKPMLFFTYDLEHYRDTLRGLYFDFTTRAPGPLLKTSEQLVKALRDIDAVETEYKEKYARFKKDFCEPGDGLATARVVDRMLADGPHATAPADG</sequence>
<proteinExistence type="inferred from homology"/>
<evidence type="ECO:0000256" key="1">
    <source>
        <dbReference type="ARBA" id="ARBA00004202"/>
    </source>
</evidence>
<keyword evidence="4" id="KW-0808">Transferase</keyword>
<dbReference type="Pfam" id="PF04464">
    <property type="entry name" value="Glyphos_transf"/>
    <property type="match status" value="1"/>
</dbReference>
<accession>A0ABZ1F6W5</accession>
<comment type="subcellular location">
    <subcellularLocation>
        <location evidence="1">Cell membrane</location>
        <topology evidence="1">Peripheral membrane protein</topology>
    </subcellularLocation>
</comment>
<evidence type="ECO:0000256" key="6">
    <source>
        <dbReference type="ARBA" id="ARBA00023136"/>
    </source>
</evidence>
<dbReference type="Gene3D" id="3.40.50.11820">
    <property type="match status" value="1"/>
</dbReference>
<keyword evidence="5" id="KW-0777">Teichoic acid biosynthesis</keyword>
<dbReference type="EMBL" id="CP109083">
    <property type="protein sequence ID" value="WSB12170.1"/>
    <property type="molecule type" value="Genomic_DNA"/>
</dbReference>
<dbReference type="InterPro" id="IPR051612">
    <property type="entry name" value="Teichoic_Acid_Biosynth"/>
</dbReference>
<evidence type="ECO:0000313" key="8">
    <source>
        <dbReference type="EMBL" id="WSB12170.1"/>
    </source>
</evidence>
<organism evidence="8 9">
    <name type="scientific">Streptomyces cyaneofuscatus</name>
    <dbReference type="NCBI Taxonomy" id="66883"/>
    <lineage>
        <taxon>Bacteria</taxon>
        <taxon>Bacillati</taxon>
        <taxon>Actinomycetota</taxon>
        <taxon>Actinomycetes</taxon>
        <taxon>Kitasatosporales</taxon>
        <taxon>Streptomycetaceae</taxon>
        <taxon>Streptomyces</taxon>
    </lineage>
</organism>
<evidence type="ECO:0000256" key="3">
    <source>
        <dbReference type="ARBA" id="ARBA00022475"/>
    </source>
</evidence>
<gene>
    <name evidence="7" type="ORF">OG849_00100</name>
    <name evidence="8" type="ORF">OG849_35310</name>
</gene>
<keyword evidence="6" id="KW-0472">Membrane</keyword>
<dbReference type="InterPro" id="IPR043148">
    <property type="entry name" value="TagF_C"/>
</dbReference>
<protein>
    <submittedName>
        <fullName evidence="8">CDP-glycerol glycerophosphotransferase family protein</fullName>
    </submittedName>
</protein>
<dbReference type="InterPro" id="IPR043149">
    <property type="entry name" value="TagF_N"/>
</dbReference>
<evidence type="ECO:0000256" key="2">
    <source>
        <dbReference type="ARBA" id="ARBA00010488"/>
    </source>
</evidence>
<evidence type="ECO:0000256" key="4">
    <source>
        <dbReference type="ARBA" id="ARBA00022679"/>
    </source>
</evidence>
<keyword evidence="9" id="KW-1185">Reference proteome</keyword>
<dbReference type="PANTHER" id="PTHR37316:SF3">
    <property type="entry name" value="TEICHOIC ACID GLYCEROL-PHOSPHATE TRANSFERASE"/>
    <property type="match status" value="1"/>
</dbReference>
<keyword evidence="3" id="KW-1003">Cell membrane</keyword>